<dbReference type="EMBL" id="MNBE01000698">
    <property type="protein sequence ID" value="OKO96650.1"/>
    <property type="molecule type" value="Genomic_DNA"/>
</dbReference>
<dbReference type="OrthoDB" id="4499526at2759"/>
<dbReference type="STRING" id="1316194.A0A1Q5T8X2"/>
<evidence type="ECO:0008006" key="3">
    <source>
        <dbReference type="Google" id="ProtNLM"/>
    </source>
</evidence>
<sequence length="292" mass="32017">MGVPETIVAFPKQESDNQPATVRYEYDPWLLDDHPLRSHPTECIPGLGTFLSEWFTSLQYRWKETLFRAGCLLLSCLAAFQCLHLLHSPSTGKGLPRPAVTSRISPREWHVRCTYPHSDPRSNALAQSVAAGCDGLRTDIWLRDNELQMGPSNLGLSATNSLPLRLDSIIAKLESDSASRSSQVSLSVASGGLSRNDPSRTFMLVLDAGSSLPEVLPDLVSQLAVLRQRGYLSHWDGAGVVQRPVTVVVTGTAVPDSDCFSSPYSDVFWTSEEGFIFEEDLANDQLSPICVV</sequence>
<protein>
    <recommendedName>
        <fullName evidence="3">Altered inheritance of mitochondria protein 6</fullName>
    </recommendedName>
</protein>
<organism evidence="1 2">
    <name type="scientific">Penicillium subrubescens</name>
    <dbReference type="NCBI Taxonomy" id="1316194"/>
    <lineage>
        <taxon>Eukaryota</taxon>
        <taxon>Fungi</taxon>
        <taxon>Dikarya</taxon>
        <taxon>Ascomycota</taxon>
        <taxon>Pezizomycotina</taxon>
        <taxon>Eurotiomycetes</taxon>
        <taxon>Eurotiomycetidae</taxon>
        <taxon>Eurotiales</taxon>
        <taxon>Aspergillaceae</taxon>
        <taxon>Penicillium</taxon>
    </lineage>
</organism>
<reference evidence="1 2" key="1">
    <citation type="submission" date="2016-10" db="EMBL/GenBank/DDBJ databases">
        <title>Genome sequence of the ascomycete fungus Penicillium subrubescens.</title>
        <authorList>
            <person name="De Vries R.P."/>
            <person name="Peng M."/>
            <person name="Dilokpimol A."/>
            <person name="Hilden K."/>
            <person name="Makela M.R."/>
            <person name="Grigoriev I."/>
            <person name="Riley R."/>
            <person name="Granchi Z."/>
        </authorList>
    </citation>
    <scope>NUCLEOTIDE SEQUENCE [LARGE SCALE GENOMIC DNA]</scope>
    <source>
        <strain evidence="1 2">CBS 132785</strain>
    </source>
</reference>
<gene>
    <name evidence="1" type="ORF">PENSUB_10825</name>
</gene>
<proteinExistence type="predicted"/>
<comment type="caution">
    <text evidence="1">The sequence shown here is derived from an EMBL/GenBank/DDBJ whole genome shotgun (WGS) entry which is preliminary data.</text>
</comment>
<dbReference type="AlphaFoldDB" id="A0A1Q5T8X2"/>
<keyword evidence="2" id="KW-1185">Reference proteome</keyword>
<name>A0A1Q5T8X2_9EURO</name>
<evidence type="ECO:0000313" key="1">
    <source>
        <dbReference type="EMBL" id="OKO96650.1"/>
    </source>
</evidence>
<accession>A0A1Q5T8X2</accession>
<dbReference type="Proteomes" id="UP000186955">
    <property type="component" value="Unassembled WGS sequence"/>
</dbReference>
<evidence type="ECO:0000313" key="2">
    <source>
        <dbReference type="Proteomes" id="UP000186955"/>
    </source>
</evidence>